<sequence>MKPLDHVDEANKVILGNYRIVELVDKEKIWSINIPEEHRKVESAPLIRINDVMNKPYDFSSDRPLNYVWIVYVNIWSVELETINEIGMLMDKSFEENDWTVADGDQIEPDADMEELYIYGRVYRKIKQV</sequence>
<dbReference type="RefSeq" id="WP_135026503.1">
    <property type="nucleotide sequence ID" value="NZ_NROV01000016.1"/>
</dbReference>
<dbReference type="AlphaFoldDB" id="A0A7Z8CWQ7"/>
<evidence type="ECO:0000313" key="1">
    <source>
        <dbReference type="EMBL" id="TFJ23558.1"/>
    </source>
</evidence>
<comment type="caution">
    <text evidence="1">The sequence shown here is derived from an EMBL/GenBank/DDBJ whole genome shotgun (WGS) entry which is preliminary data.</text>
</comment>
<accession>A0A7Z8CWQ7</accession>
<name>A0A7Z8CWQ7_CARDV</name>
<protein>
    <submittedName>
        <fullName evidence="1">Uncharacterized protein</fullName>
    </submittedName>
</protein>
<organism evidence="1 2">
    <name type="scientific">Carnobacterium divergens</name>
    <name type="common">Lactobacillus divergens</name>
    <dbReference type="NCBI Taxonomy" id="2748"/>
    <lineage>
        <taxon>Bacteria</taxon>
        <taxon>Bacillati</taxon>
        <taxon>Bacillota</taxon>
        <taxon>Bacilli</taxon>
        <taxon>Lactobacillales</taxon>
        <taxon>Carnobacteriaceae</taxon>
        <taxon>Carnobacterium</taxon>
    </lineage>
</organism>
<gene>
    <name evidence="1" type="ORF">CKN69_11660</name>
</gene>
<dbReference type="Proteomes" id="UP000297938">
    <property type="component" value="Unassembled WGS sequence"/>
</dbReference>
<dbReference type="EMBL" id="NRPP01000018">
    <property type="protein sequence ID" value="TFJ23558.1"/>
    <property type="molecule type" value="Genomic_DNA"/>
</dbReference>
<evidence type="ECO:0000313" key="2">
    <source>
        <dbReference type="Proteomes" id="UP000297938"/>
    </source>
</evidence>
<proteinExistence type="predicted"/>
<reference evidence="1 2" key="1">
    <citation type="journal article" date="2018" name="Int. J. Food Microbiol.">
        <title>Growth of Carnobacterium spp. isolated from chilled vacuum-packaged meat under relevant acidic conditions.</title>
        <authorList>
            <person name="Zhang P."/>
            <person name="Badoni M."/>
            <person name="Ganzle M."/>
            <person name="Yang X."/>
        </authorList>
    </citation>
    <scope>NUCLEOTIDE SEQUENCE [LARGE SCALE GENOMIC DNA]</scope>
    <source>
        <strain evidence="1 2">B2</strain>
    </source>
</reference>